<feature type="transmembrane region" description="Helical" evidence="6">
    <location>
        <begin position="35"/>
        <end position="55"/>
    </location>
</feature>
<evidence type="ECO:0000256" key="6">
    <source>
        <dbReference type="SAM" id="Phobius"/>
    </source>
</evidence>
<dbReference type="PROSITE" id="PS50850">
    <property type="entry name" value="MFS"/>
    <property type="match status" value="1"/>
</dbReference>
<comment type="caution">
    <text evidence="8">The sequence shown here is derived from an EMBL/GenBank/DDBJ whole genome shotgun (WGS) entry which is preliminary data.</text>
</comment>
<dbReference type="PANTHER" id="PTHR42718">
    <property type="entry name" value="MAJOR FACILITATOR SUPERFAMILY MULTIDRUG TRANSPORTER MFSC"/>
    <property type="match status" value="1"/>
</dbReference>
<evidence type="ECO:0000313" key="8">
    <source>
        <dbReference type="EMBL" id="MBB6735707.1"/>
    </source>
</evidence>
<comment type="subcellular location">
    <subcellularLocation>
        <location evidence="1">Cell membrane</location>
        <topology evidence="1">Multi-pass membrane protein</topology>
    </subcellularLocation>
</comment>
<organism evidence="8 9">
    <name type="scientific">Cohnella zeiphila</name>
    <dbReference type="NCBI Taxonomy" id="2761120"/>
    <lineage>
        <taxon>Bacteria</taxon>
        <taxon>Bacillati</taxon>
        <taxon>Bacillota</taxon>
        <taxon>Bacilli</taxon>
        <taxon>Bacillales</taxon>
        <taxon>Paenibacillaceae</taxon>
        <taxon>Cohnella</taxon>
    </lineage>
</organism>
<dbReference type="EMBL" id="JACJVO010000053">
    <property type="protein sequence ID" value="MBB6735707.1"/>
    <property type="molecule type" value="Genomic_DNA"/>
</dbReference>
<protein>
    <submittedName>
        <fullName evidence="8">MFS transporter</fullName>
    </submittedName>
</protein>
<feature type="domain" description="Major facilitator superfamily (MFS) profile" evidence="7">
    <location>
        <begin position="1"/>
        <end position="431"/>
    </location>
</feature>
<keyword evidence="4 6" id="KW-1133">Transmembrane helix</keyword>
<feature type="transmembrane region" description="Helical" evidence="6">
    <location>
        <begin position="62"/>
        <end position="82"/>
    </location>
</feature>
<dbReference type="PANTHER" id="PTHR42718:SF9">
    <property type="entry name" value="MAJOR FACILITATOR SUPERFAMILY MULTIDRUG TRANSPORTER MFSC"/>
    <property type="match status" value="1"/>
</dbReference>
<feature type="transmembrane region" description="Helical" evidence="6">
    <location>
        <begin position="121"/>
        <end position="146"/>
    </location>
</feature>
<feature type="transmembrane region" description="Helical" evidence="6">
    <location>
        <begin position="152"/>
        <end position="170"/>
    </location>
</feature>
<evidence type="ECO:0000256" key="5">
    <source>
        <dbReference type="ARBA" id="ARBA00023136"/>
    </source>
</evidence>
<proteinExistence type="predicted"/>
<feature type="transmembrane region" description="Helical" evidence="6">
    <location>
        <begin position="316"/>
        <end position="333"/>
    </location>
</feature>
<dbReference type="Pfam" id="PF07690">
    <property type="entry name" value="MFS_1"/>
    <property type="match status" value="1"/>
</dbReference>
<gene>
    <name evidence="8" type="ORF">H7C18_32830</name>
</gene>
<feature type="transmembrane region" description="Helical" evidence="6">
    <location>
        <begin position="379"/>
        <end position="399"/>
    </location>
</feature>
<feature type="transmembrane region" description="Helical" evidence="6">
    <location>
        <begin position="12"/>
        <end position="29"/>
    </location>
</feature>
<feature type="transmembrane region" description="Helical" evidence="6">
    <location>
        <begin position="191"/>
        <end position="209"/>
    </location>
</feature>
<dbReference type="Gene3D" id="1.20.1720.10">
    <property type="entry name" value="Multidrug resistance protein D"/>
    <property type="match status" value="1"/>
</dbReference>
<feature type="transmembrane region" description="Helical" evidence="6">
    <location>
        <begin position="88"/>
        <end position="109"/>
    </location>
</feature>
<evidence type="ECO:0000256" key="1">
    <source>
        <dbReference type="ARBA" id="ARBA00004651"/>
    </source>
</evidence>
<dbReference type="AlphaFoldDB" id="A0A7X0ST89"/>
<feature type="transmembrane region" description="Helical" evidence="6">
    <location>
        <begin position="252"/>
        <end position="274"/>
    </location>
</feature>
<dbReference type="InterPro" id="IPR011701">
    <property type="entry name" value="MFS"/>
</dbReference>
<keyword evidence="2" id="KW-0813">Transport</keyword>
<dbReference type="InterPro" id="IPR036259">
    <property type="entry name" value="MFS_trans_sf"/>
</dbReference>
<reference evidence="8 9" key="1">
    <citation type="submission" date="2020-08" db="EMBL/GenBank/DDBJ databases">
        <title>Cohnella phylogeny.</title>
        <authorList>
            <person name="Dunlap C."/>
        </authorList>
    </citation>
    <scope>NUCLEOTIDE SEQUENCE [LARGE SCALE GENOMIC DNA]</scope>
    <source>
        <strain evidence="8 9">CBP 2801</strain>
    </source>
</reference>
<dbReference type="SUPFAM" id="SSF103473">
    <property type="entry name" value="MFS general substrate transporter"/>
    <property type="match status" value="1"/>
</dbReference>
<evidence type="ECO:0000256" key="2">
    <source>
        <dbReference type="ARBA" id="ARBA00022448"/>
    </source>
</evidence>
<evidence type="ECO:0000313" key="9">
    <source>
        <dbReference type="Proteomes" id="UP000564644"/>
    </source>
</evidence>
<keyword evidence="3 6" id="KW-0812">Transmembrane</keyword>
<feature type="transmembrane region" description="Helical" evidence="6">
    <location>
        <begin position="339"/>
        <end position="358"/>
    </location>
</feature>
<name>A0A7X0ST89_9BACL</name>
<keyword evidence="5 6" id="KW-0472">Membrane</keyword>
<dbReference type="Gene3D" id="1.20.1250.20">
    <property type="entry name" value="MFS general substrate transporter like domains"/>
    <property type="match status" value="1"/>
</dbReference>
<evidence type="ECO:0000259" key="7">
    <source>
        <dbReference type="PROSITE" id="PS50850"/>
    </source>
</evidence>
<feature type="transmembrane region" description="Helical" evidence="6">
    <location>
        <begin position="411"/>
        <end position="428"/>
    </location>
</feature>
<sequence length="441" mass="46552">MVLGSILNPINSSIISIALIPIGAAFHALPSQTAWLVSALYLATAIGQPVVGKLIDLYGPRLLFLIATSMVGLSGVLAVFAPNLWWMVGARVLLGFGTCAGYPASMYLIRREAERTGQESPAGVLTVLAVANQTVAVIGPTLGGLLIEWGGWQSSFLINIPLSVACIVLGSLRFPKARRRDRGERTPSLDFAGMVYFAVTLLAALLFLMNPHLRTLYFVGVAVVFGALFVRRELQTRQPFIDVRVLGGNAPLLLTYARNLLAAVVTYSFLYGFTQWLEEGRGLSPSASGLLLLPMFGAGLAVSGATGKNPAVRSKLAVGSLVLLAVTVLLLATKDDSPIYLLVGIGILMGVPQGLLNLANQNALYHQALPEQIGASSGLLRTFAYMGAMLASAANGLFLQTGATTAGLHRLAWFCIVVGAILLGLTLPDRSLGKIGKKAQA</sequence>
<dbReference type="InterPro" id="IPR020846">
    <property type="entry name" value="MFS_dom"/>
</dbReference>
<feature type="transmembrane region" description="Helical" evidence="6">
    <location>
        <begin position="215"/>
        <end position="231"/>
    </location>
</feature>
<accession>A0A7X0ST89</accession>
<evidence type="ECO:0000256" key="4">
    <source>
        <dbReference type="ARBA" id="ARBA00022989"/>
    </source>
</evidence>
<evidence type="ECO:0000256" key="3">
    <source>
        <dbReference type="ARBA" id="ARBA00022692"/>
    </source>
</evidence>
<dbReference type="Proteomes" id="UP000564644">
    <property type="component" value="Unassembled WGS sequence"/>
</dbReference>
<dbReference type="GO" id="GO:0022857">
    <property type="term" value="F:transmembrane transporter activity"/>
    <property type="evidence" value="ECO:0007669"/>
    <property type="project" value="InterPro"/>
</dbReference>
<dbReference type="GO" id="GO:0005886">
    <property type="term" value="C:plasma membrane"/>
    <property type="evidence" value="ECO:0007669"/>
    <property type="project" value="UniProtKB-SubCell"/>
</dbReference>
<feature type="transmembrane region" description="Helical" evidence="6">
    <location>
        <begin position="286"/>
        <end position="304"/>
    </location>
</feature>
<keyword evidence="9" id="KW-1185">Reference proteome</keyword>